<feature type="compositionally biased region" description="Basic residues" evidence="6">
    <location>
        <begin position="335"/>
        <end position="351"/>
    </location>
</feature>
<keyword evidence="4 5" id="KW-0539">Nucleus</keyword>
<dbReference type="AlphaFoldDB" id="A0A6P8PU05"/>
<organism evidence="7 8">
    <name type="scientific">Geotrypetes seraphini</name>
    <name type="common">Gaboon caecilian</name>
    <name type="synonym">Caecilia seraphini</name>
    <dbReference type="NCBI Taxonomy" id="260995"/>
    <lineage>
        <taxon>Eukaryota</taxon>
        <taxon>Metazoa</taxon>
        <taxon>Chordata</taxon>
        <taxon>Craniata</taxon>
        <taxon>Vertebrata</taxon>
        <taxon>Euteleostomi</taxon>
        <taxon>Amphibia</taxon>
        <taxon>Gymnophiona</taxon>
        <taxon>Geotrypetes</taxon>
    </lineage>
</organism>
<protein>
    <recommendedName>
        <fullName evidence="5">Ribosome biogenesis regulatory protein</fullName>
    </recommendedName>
</protein>
<reference evidence="8" key="1">
    <citation type="submission" date="2025-08" db="UniProtKB">
        <authorList>
            <consortium name="RefSeq"/>
        </authorList>
    </citation>
    <scope>IDENTIFICATION</scope>
</reference>
<feature type="region of interest" description="Disordered" evidence="6">
    <location>
        <begin position="190"/>
        <end position="213"/>
    </location>
</feature>
<dbReference type="PANTHER" id="PTHR17602">
    <property type="entry name" value="RIBOSOME BIOGENESIS REGULATORY PROTEIN"/>
    <property type="match status" value="1"/>
</dbReference>
<dbReference type="PANTHER" id="PTHR17602:SF4">
    <property type="entry name" value="RIBOSOME BIOGENESIS REGULATORY PROTEIN HOMOLOG"/>
    <property type="match status" value="1"/>
</dbReference>
<dbReference type="GO" id="GO:0005730">
    <property type="term" value="C:nucleolus"/>
    <property type="evidence" value="ECO:0007669"/>
    <property type="project" value="TreeGrafter"/>
</dbReference>
<evidence type="ECO:0000313" key="8">
    <source>
        <dbReference type="RefSeq" id="XP_033785565.1"/>
    </source>
</evidence>
<gene>
    <name evidence="8" type="primary">RRS1</name>
</gene>
<dbReference type="KEGG" id="gsh:117353574"/>
<name>A0A6P8PU05_GEOSA</name>
<keyword evidence="3 5" id="KW-0690">Ribosome biogenesis</keyword>
<evidence type="ECO:0000256" key="5">
    <source>
        <dbReference type="RuleBase" id="RU364132"/>
    </source>
</evidence>
<dbReference type="InParanoid" id="A0A6P8PU05"/>
<dbReference type="Proteomes" id="UP000515159">
    <property type="component" value="Chromosome 2"/>
</dbReference>
<accession>A0A6P8PU05</accession>
<dbReference type="Pfam" id="PF04939">
    <property type="entry name" value="RRS1"/>
    <property type="match status" value="1"/>
</dbReference>
<evidence type="ECO:0000256" key="3">
    <source>
        <dbReference type="ARBA" id="ARBA00022517"/>
    </source>
</evidence>
<feature type="region of interest" description="Disordered" evidence="6">
    <location>
        <begin position="276"/>
        <end position="351"/>
    </location>
</feature>
<dbReference type="GeneID" id="117353574"/>
<comment type="function">
    <text evidence="5">Involved in ribosomal large subunit assembly.</text>
</comment>
<dbReference type="InterPro" id="IPR007023">
    <property type="entry name" value="Ribosom_reg"/>
</dbReference>
<evidence type="ECO:0000256" key="1">
    <source>
        <dbReference type="ARBA" id="ARBA00004123"/>
    </source>
</evidence>
<feature type="compositionally biased region" description="Pro residues" evidence="6">
    <location>
        <begin position="200"/>
        <end position="209"/>
    </location>
</feature>
<keyword evidence="7" id="KW-1185">Reference proteome</keyword>
<dbReference type="GO" id="GO:0042273">
    <property type="term" value="P:ribosomal large subunit biogenesis"/>
    <property type="evidence" value="ECO:0007669"/>
    <property type="project" value="TreeGrafter"/>
</dbReference>
<evidence type="ECO:0000313" key="7">
    <source>
        <dbReference type="Proteomes" id="UP000515159"/>
    </source>
</evidence>
<feature type="compositionally biased region" description="Basic and acidic residues" evidence="6">
    <location>
        <begin position="289"/>
        <end position="299"/>
    </location>
</feature>
<evidence type="ECO:0000256" key="4">
    <source>
        <dbReference type="ARBA" id="ARBA00023242"/>
    </source>
</evidence>
<dbReference type="FunCoup" id="A0A6P8PU05">
    <property type="interactions" value="2056"/>
</dbReference>
<evidence type="ECO:0000256" key="2">
    <source>
        <dbReference type="ARBA" id="ARBA00010077"/>
    </source>
</evidence>
<feature type="region of interest" description="Disordered" evidence="6">
    <location>
        <begin position="238"/>
        <end position="258"/>
    </location>
</feature>
<dbReference type="CTD" id="23212"/>
<comment type="subcellular location">
    <subcellularLocation>
        <location evidence="1 5">Nucleus</location>
    </subcellularLocation>
</comment>
<comment type="similarity">
    <text evidence="2 5">Belongs to the RRS1 family.</text>
</comment>
<dbReference type="GO" id="GO:0000447">
    <property type="term" value="P:endonucleolytic cleavage in ITS1 to separate SSU-rRNA from 5.8S rRNA and LSU-rRNA from tricistronic rRNA transcript (SSU-rRNA, 5.8S rRNA, LSU-rRNA)"/>
    <property type="evidence" value="ECO:0007669"/>
    <property type="project" value="TreeGrafter"/>
</dbReference>
<dbReference type="OrthoDB" id="28455at2759"/>
<evidence type="ECO:0000256" key="6">
    <source>
        <dbReference type="SAM" id="MobiDB-lite"/>
    </source>
</evidence>
<dbReference type="GO" id="GO:0030687">
    <property type="term" value="C:preribosome, large subunit precursor"/>
    <property type="evidence" value="ECO:0007669"/>
    <property type="project" value="TreeGrafter"/>
</dbReference>
<sequence length="351" mass="39521">MATPGVEELLARAEQEEALSLRQITVHKELDLEYDLGNLLAMDPNPPEASEFRRHGGDYLRALARGNTQLLINQLWQVPSERVEETVVVRLPEANLRLPREKPPPRARPPTRWEQFAKLKGIRKRKKSNIAWDEAQGEWRRRWGYKRANDPTKKWLIEVPATADPNEDQFAKLLQAKKERVAKNELQRLRNIARSQGREPPAPVPPPGAPRSRAQLGKELQVTRRSTASVGRFQALLPREKEPRGVGKKRRFQPLLGDMAAEKQRQLELLGALNRKEPRLDVTRAANKQLREDEQEAARSKKRRGAGRAGTGKKGKGPGGARAGKKGKGPGGIRAGKKGKGRTGKRNKQEH</sequence>
<proteinExistence type="inferred from homology"/>
<dbReference type="RefSeq" id="XP_033785565.1">
    <property type="nucleotide sequence ID" value="XM_033929674.1"/>
</dbReference>
<feature type="compositionally biased region" description="Basic residues" evidence="6">
    <location>
        <begin position="300"/>
        <end position="316"/>
    </location>
</feature>